<dbReference type="EMBL" id="UAVY01000007">
    <property type="protein sequence ID" value="SQB37458.1"/>
    <property type="molecule type" value="Genomic_DNA"/>
</dbReference>
<accession>A0A2X2W9B3</accession>
<evidence type="ECO:0000313" key="1">
    <source>
        <dbReference type="EMBL" id="SQB37458.1"/>
    </source>
</evidence>
<sequence>MATEVVVTDMVEVDGFRNAGHLPDIAQETIKVQVIADAVFVAFEVRNVNLVKTHQRGPQANVRLG</sequence>
<gene>
    <name evidence="1" type="ORF">NCTC10786_04214</name>
</gene>
<dbReference type="AlphaFoldDB" id="A0A2X2W9B3"/>
<evidence type="ECO:0000313" key="2">
    <source>
        <dbReference type="Proteomes" id="UP000251584"/>
    </source>
</evidence>
<reference evidence="1 2" key="1">
    <citation type="submission" date="2018-06" db="EMBL/GenBank/DDBJ databases">
        <authorList>
            <consortium name="Pathogen Informatics"/>
            <person name="Doyle S."/>
        </authorList>
    </citation>
    <scope>NUCLEOTIDE SEQUENCE [LARGE SCALE GENOMIC DNA]</scope>
    <source>
        <strain evidence="1 2">NCTC10786</strain>
    </source>
</reference>
<protein>
    <submittedName>
        <fullName evidence="1">Uncharacterized protein</fullName>
    </submittedName>
</protein>
<proteinExistence type="predicted"/>
<name>A0A2X2W9B3_CITKO</name>
<dbReference type="Proteomes" id="UP000251584">
    <property type="component" value="Unassembled WGS sequence"/>
</dbReference>
<organism evidence="1 2">
    <name type="scientific">Citrobacter koseri</name>
    <name type="common">Citrobacter diversus</name>
    <dbReference type="NCBI Taxonomy" id="545"/>
    <lineage>
        <taxon>Bacteria</taxon>
        <taxon>Pseudomonadati</taxon>
        <taxon>Pseudomonadota</taxon>
        <taxon>Gammaproteobacteria</taxon>
        <taxon>Enterobacterales</taxon>
        <taxon>Enterobacteriaceae</taxon>
        <taxon>Citrobacter</taxon>
    </lineage>
</organism>